<dbReference type="Proteomes" id="UP001159428">
    <property type="component" value="Unassembled WGS sequence"/>
</dbReference>
<evidence type="ECO:0000313" key="3">
    <source>
        <dbReference type="Proteomes" id="UP001159428"/>
    </source>
</evidence>
<dbReference type="EMBL" id="CALNXJ010000035">
    <property type="protein sequence ID" value="CAH3141631.1"/>
    <property type="molecule type" value="Genomic_DNA"/>
</dbReference>
<evidence type="ECO:0000313" key="2">
    <source>
        <dbReference type="EMBL" id="CAH3141631.1"/>
    </source>
</evidence>
<evidence type="ECO:0000256" key="1">
    <source>
        <dbReference type="SAM" id="Coils"/>
    </source>
</evidence>
<dbReference type="AlphaFoldDB" id="A0AAU9XAD1"/>
<sequence>MWLYLKDKFIISNEAWHEIAIKANDLPNIYSIKKRINELNSEWNLNPTPGDAEGVQLGFAERLQKHIVRLQKNGEINDGETIKIKLSGDGTNIGKGLTVVNFTFTILHEKDVAMREKGNYILAVIKSKETYDNLRDSLADLRMEMSNLKEISANNCTYKIEYFLRGYLKFLALVCGLGRANEDYACVWCKCPREQWWDTSKTLSINDPKFGARTVTEIARFSTGRKLNCKAQPLFDFIPMDLVIIDTLHFFLRISDVLINLFTRKKTSDRFPRDKYKHMACYEEFIKRNSKSWFEHFLKVYQAKDVTPYMHAL</sequence>
<dbReference type="PANTHER" id="PTHR31424">
    <property type="entry name" value="PROTEIN CBG23806"/>
    <property type="match status" value="1"/>
</dbReference>
<comment type="caution">
    <text evidence="2">The sequence shown here is derived from an EMBL/GenBank/DDBJ whole genome shotgun (WGS) entry which is preliminary data.</text>
</comment>
<organism evidence="2 3">
    <name type="scientific">Pocillopora meandrina</name>
    <dbReference type="NCBI Taxonomy" id="46732"/>
    <lineage>
        <taxon>Eukaryota</taxon>
        <taxon>Metazoa</taxon>
        <taxon>Cnidaria</taxon>
        <taxon>Anthozoa</taxon>
        <taxon>Hexacorallia</taxon>
        <taxon>Scleractinia</taxon>
        <taxon>Astrocoeniina</taxon>
        <taxon>Pocilloporidae</taxon>
        <taxon>Pocillopora</taxon>
    </lineage>
</organism>
<protein>
    <submittedName>
        <fullName evidence="2">Uncharacterized protein</fullName>
    </submittedName>
</protein>
<reference evidence="2 3" key="1">
    <citation type="submission" date="2022-05" db="EMBL/GenBank/DDBJ databases">
        <authorList>
            <consortium name="Genoscope - CEA"/>
            <person name="William W."/>
        </authorList>
    </citation>
    <scope>NUCLEOTIDE SEQUENCE [LARGE SCALE GENOMIC DNA]</scope>
</reference>
<keyword evidence="3" id="KW-1185">Reference proteome</keyword>
<proteinExistence type="predicted"/>
<gene>
    <name evidence="2" type="ORF">PMEA_00019835</name>
</gene>
<name>A0AAU9XAD1_9CNID</name>
<feature type="coiled-coil region" evidence="1">
    <location>
        <begin position="124"/>
        <end position="151"/>
    </location>
</feature>
<keyword evidence="1" id="KW-0175">Coiled coil</keyword>
<dbReference type="PANTHER" id="PTHR31424:SF5">
    <property type="entry name" value="APPLE DOMAIN-CONTAINING PROTEIN"/>
    <property type="match status" value="1"/>
</dbReference>
<accession>A0AAU9XAD1</accession>